<reference evidence="2 3" key="1">
    <citation type="submission" date="2018-12" db="EMBL/GenBank/DDBJ databases">
        <title>Still something new to discover - new insights into E. coli phage diversity and taxonomy.</title>
        <authorList>
            <person name="Korf I.H.E."/>
            <person name="Adriaennsens E."/>
            <person name="Dreiseikelmann B."/>
            <person name="Kropinski A."/>
            <person name="Nimtz M."/>
            <person name="Meier-Kolthoff J.P."/>
            <person name="Rohde M."/>
            <person name="van Raaij M."/>
            <person name="Wittmann J."/>
        </authorList>
    </citation>
    <scope>NUCLEOTIDE SEQUENCE [LARGE SCALE GENOMIC DNA]</scope>
</reference>
<evidence type="ECO:0000256" key="1">
    <source>
        <dbReference type="SAM" id="Phobius"/>
    </source>
</evidence>
<keyword evidence="1" id="KW-1133">Transmembrane helix</keyword>
<feature type="transmembrane region" description="Helical" evidence="1">
    <location>
        <begin position="12"/>
        <end position="32"/>
    </location>
</feature>
<proteinExistence type="predicted"/>
<sequence length="154" mass="18000">MTLAQETQILFILSLILGAGLIVYLAVAGMRLREDDKLYQMTANWLLRRINKDYDNSYCELLDNLSKDWTRAYAYPVRRMAQLSKKWFKANPRTTIKLNGMEQAKVMTWLLNFEQYPENWKVAKIRTNRSLDEVIRLAAELRGRNVNDVIAALV</sequence>
<dbReference type="Proteomes" id="UP000294673">
    <property type="component" value="Segment"/>
</dbReference>
<protein>
    <submittedName>
        <fullName evidence="2">Uncharacterized protein</fullName>
    </submittedName>
</protein>
<accession>A0A482GN71</accession>
<organismHost>
    <name type="scientific">Escherichia coli</name>
    <dbReference type="NCBI Taxonomy" id="562"/>
</organismHost>
<keyword evidence="1" id="KW-0472">Membrane</keyword>
<gene>
    <name evidence="2" type="ORF">Goslar_00182</name>
</gene>
<dbReference type="EMBL" id="MK327938">
    <property type="protein sequence ID" value="QBO63975.1"/>
    <property type="molecule type" value="Genomic_DNA"/>
</dbReference>
<organism evidence="2 3">
    <name type="scientific">Escherichia phage vB_EcoM_Goslar</name>
    <dbReference type="NCBI Taxonomy" id="2502409"/>
    <lineage>
        <taxon>Viruses</taxon>
        <taxon>Duplodnaviria</taxon>
        <taxon>Heunggongvirae</taxon>
        <taxon>Uroviricota</taxon>
        <taxon>Caudoviricetes</taxon>
        <taxon>Chimalliviridae</taxon>
        <taxon>Goslarvirus</taxon>
        <taxon>Goslarvirus goslar</taxon>
    </lineage>
</organism>
<evidence type="ECO:0000313" key="2">
    <source>
        <dbReference type="EMBL" id="QBO63975.1"/>
    </source>
</evidence>
<name>A0A482GN71_BPGOS</name>
<keyword evidence="3" id="KW-1185">Reference proteome</keyword>
<keyword evidence="1" id="KW-0812">Transmembrane</keyword>
<evidence type="ECO:0000313" key="3">
    <source>
        <dbReference type="Proteomes" id="UP000294673"/>
    </source>
</evidence>